<feature type="compositionally biased region" description="Polar residues" evidence="1">
    <location>
        <begin position="366"/>
        <end position="377"/>
    </location>
</feature>
<gene>
    <name evidence="2" type="ORF">BINO364_LOCUS9776</name>
</gene>
<dbReference type="OrthoDB" id="7483379at2759"/>
<name>A0A8J9VP87_9NEOP</name>
<evidence type="ECO:0000256" key="1">
    <source>
        <dbReference type="SAM" id="MobiDB-lite"/>
    </source>
</evidence>
<dbReference type="EMBL" id="OV170224">
    <property type="protein sequence ID" value="CAH0724015.1"/>
    <property type="molecule type" value="Genomic_DNA"/>
</dbReference>
<proteinExistence type="predicted"/>
<feature type="region of interest" description="Disordered" evidence="1">
    <location>
        <begin position="1"/>
        <end position="47"/>
    </location>
</feature>
<keyword evidence="3" id="KW-1185">Reference proteome</keyword>
<feature type="compositionally biased region" description="Low complexity" evidence="1">
    <location>
        <begin position="1"/>
        <end position="10"/>
    </location>
</feature>
<protein>
    <submittedName>
        <fullName evidence="2">Uncharacterized protein</fullName>
    </submittedName>
</protein>
<dbReference type="Proteomes" id="UP000838878">
    <property type="component" value="Chromosome 4"/>
</dbReference>
<reference evidence="2" key="1">
    <citation type="submission" date="2021-12" db="EMBL/GenBank/DDBJ databases">
        <authorList>
            <person name="Martin H S."/>
        </authorList>
    </citation>
    <scope>NUCLEOTIDE SEQUENCE</scope>
</reference>
<feature type="region of interest" description="Disordered" evidence="1">
    <location>
        <begin position="361"/>
        <end position="384"/>
    </location>
</feature>
<evidence type="ECO:0000313" key="2">
    <source>
        <dbReference type="EMBL" id="CAH0724015.1"/>
    </source>
</evidence>
<feature type="non-terminal residue" evidence="2">
    <location>
        <position position="384"/>
    </location>
</feature>
<accession>A0A8J9VP87</accession>
<feature type="compositionally biased region" description="Low complexity" evidence="1">
    <location>
        <begin position="27"/>
        <end position="38"/>
    </location>
</feature>
<sequence length="384" mass="44146">MSTNRAGNSGRRPRRRSQENRRRTRSSYDSSGTSSTDSSVERANWRHNKIRKKDAGMSILNQLCNQVQVLTDFMNNMSQQTVQPEVNHPEANFIERSESNDPDLLENNDDFVFQSLHTTLKDTGIGKTNDEHFNIINNLQRFGSNDWFNINFIETQKNYISKPGFIELETNDDVKPFDKNKFLPSCERTLSALSNAILIQRNMLQNNITKLISWVHDLESVSYEDFSNKIKEIFCDDKEFNKISNDIMQIVCGKRASIIGNRRNELLKSVHNNFTVDKLKKIPPSSEFLFEPEQFDKLIEKEGGASKVFAKSQPAKKNYVASSKLPTFKPQVKNQLQSFRSLNSNIGSSSTKFQDCLFREKRSAQSKKSYSGRSHGSTSKKRRE</sequence>
<dbReference type="AlphaFoldDB" id="A0A8J9VP87"/>
<evidence type="ECO:0000313" key="3">
    <source>
        <dbReference type="Proteomes" id="UP000838878"/>
    </source>
</evidence>
<organism evidence="2 3">
    <name type="scientific">Brenthis ino</name>
    <name type="common">lesser marbled fritillary</name>
    <dbReference type="NCBI Taxonomy" id="405034"/>
    <lineage>
        <taxon>Eukaryota</taxon>
        <taxon>Metazoa</taxon>
        <taxon>Ecdysozoa</taxon>
        <taxon>Arthropoda</taxon>
        <taxon>Hexapoda</taxon>
        <taxon>Insecta</taxon>
        <taxon>Pterygota</taxon>
        <taxon>Neoptera</taxon>
        <taxon>Endopterygota</taxon>
        <taxon>Lepidoptera</taxon>
        <taxon>Glossata</taxon>
        <taxon>Ditrysia</taxon>
        <taxon>Papilionoidea</taxon>
        <taxon>Nymphalidae</taxon>
        <taxon>Heliconiinae</taxon>
        <taxon>Argynnini</taxon>
        <taxon>Brenthis</taxon>
    </lineage>
</organism>